<dbReference type="Proteomes" id="UP000299102">
    <property type="component" value="Unassembled WGS sequence"/>
</dbReference>
<reference evidence="2 3" key="1">
    <citation type="journal article" date="2019" name="Commun. Biol.">
        <title>The bagworm genome reveals a unique fibroin gene that provides high tensile strength.</title>
        <authorList>
            <person name="Kono N."/>
            <person name="Nakamura H."/>
            <person name="Ohtoshi R."/>
            <person name="Tomita M."/>
            <person name="Numata K."/>
            <person name="Arakawa K."/>
        </authorList>
    </citation>
    <scope>NUCLEOTIDE SEQUENCE [LARGE SCALE GENOMIC DNA]</scope>
</reference>
<gene>
    <name evidence="2" type="ORF">EVAR_99632_1</name>
</gene>
<evidence type="ECO:0000313" key="2">
    <source>
        <dbReference type="EMBL" id="GBP92456.1"/>
    </source>
</evidence>
<proteinExistence type="predicted"/>
<evidence type="ECO:0000256" key="1">
    <source>
        <dbReference type="SAM" id="MobiDB-lite"/>
    </source>
</evidence>
<evidence type="ECO:0000313" key="3">
    <source>
        <dbReference type="Proteomes" id="UP000299102"/>
    </source>
</evidence>
<comment type="caution">
    <text evidence="2">The sequence shown here is derived from an EMBL/GenBank/DDBJ whole genome shotgun (WGS) entry which is preliminary data.</text>
</comment>
<sequence>MVAFQEDLRRWSAAAARYRQPRRLKLRPQCTVRFADSESGVRRRRAPRRVATRDVCACKLFDLALLPGNGAFSALGINVSRNYAPKAPAPWTPPPAHALNAEGTSGGGQLIT</sequence>
<accession>A0A4C1ZVC4</accession>
<feature type="region of interest" description="Disordered" evidence="1">
    <location>
        <begin position="88"/>
        <end position="112"/>
    </location>
</feature>
<dbReference type="EMBL" id="BGZK01002275">
    <property type="protein sequence ID" value="GBP92456.1"/>
    <property type="molecule type" value="Genomic_DNA"/>
</dbReference>
<protein>
    <submittedName>
        <fullName evidence="2">Uncharacterized protein</fullName>
    </submittedName>
</protein>
<keyword evidence="3" id="KW-1185">Reference proteome</keyword>
<dbReference type="AlphaFoldDB" id="A0A4C1ZVC4"/>
<name>A0A4C1ZVC4_EUMVA</name>
<organism evidence="2 3">
    <name type="scientific">Eumeta variegata</name>
    <name type="common">Bagworm moth</name>
    <name type="synonym">Eumeta japonica</name>
    <dbReference type="NCBI Taxonomy" id="151549"/>
    <lineage>
        <taxon>Eukaryota</taxon>
        <taxon>Metazoa</taxon>
        <taxon>Ecdysozoa</taxon>
        <taxon>Arthropoda</taxon>
        <taxon>Hexapoda</taxon>
        <taxon>Insecta</taxon>
        <taxon>Pterygota</taxon>
        <taxon>Neoptera</taxon>
        <taxon>Endopterygota</taxon>
        <taxon>Lepidoptera</taxon>
        <taxon>Glossata</taxon>
        <taxon>Ditrysia</taxon>
        <taxon>Tineoidea</taxon>
        <taxon>Psychidae</taxon>
        <taxon>Oiketicinae</taxon>
        <taxon>Eumeta</taxon>
    </lineage>
</organism>